<dbReference type="InterPro" id="IPR036928">
    <property type="entry name" value="AS_sf"/>
</dbReference>
<dbReference type="SUPFAM" id="SSF75304">
    <property type="entry name" value="Amidase signature (AS) enzymes"/>
    <property type="match status" value="1"/>
</dbReference>
<dbReference type="EMBL" id="UINC01115489">
    <property type="protein sequence ID" value="SVC86561.1"/>
    <property type="molecule type" value="Genomic_DNA"/>
</dbReference>
<name>A0A382QQF6_9ZZZZ</name>
<proteinExistence type="predicted"/>
<accession>A0A382QQF6</accession>
<evidence type="ECO:0000313" key="1">
    <source>
        <dbReference type="EMBL" id="SVC86561.1"/>
    </source>
</evidence>
<reference evidence="1" key="1">
    <citation type="submission" date="2018-05" db="EMBL/GenBank/DDBJ databases">
        <authorList>
            <person name="Lanie J.A."/>
            <person name="Ng W.-L."/>
            <person name="Kazmierczak K.M."/>
            <person name="Andrzejewski T.M."/>
            <person name="Davidsen T.M."/>
            <person name="Wayne K.J."/>
            <person name="Tettelin H."/>
            <person name="Glass J.I."/>
            <person name="Rusch D."/>
            <person name="Podicherti R."/>
            <person name="Tsui H.-C.T."/>
            <person name="Winkler M.E."/>
        </authorList>
    </citation>
    <scope>NUCLEOTIDE SEQUENCE</scope>
</reference>
<protein>
    <submittedName>
        <fullName evidence="1">Uncharacterized protein</fullName>
    </submittedName>
</protein>
<dbReference type="AlphaFoldDB" id="A0A382QQF6"/>
<feature type="non-terminal residue" evidence="1">
    <location>
        <position position="1"/>
    </location>
</feature>
<dbReference type="Gene3D" id="3.90.1300.10">
    <property type="entry name" value="Amidase signature (AS) domain"/>
    <property type="match status" value="1"/>
</dbReference>
<sequence>VRNPEAGSPTTMPLTTVLVGDLFADDKLLSVAHLFQQATDWHLRRPDLSALG</sequence>
<gene>
    <name evidence="1" type="ORF">METZ01_LOCUS339415</name>
</gene>
<organism evidence="1">
    <name type="scientific">marine metagenome</name>
    <dbReference type="NCBI Taxonomy" id="408172"/>
    <lineage>
        <taxon>unclassified sequences</taxon>
        <taxon>metagenomes</taxon>
        <taxon>ecological metagenomes</taxon>
    </lineage>
</organism>